<feature type="compositionally biased region" description="Polar residues" evidence="1">
    <location>
        <begin position="7"/>
        <end position="18"/>
    </location>
</feature>
<gene>
    <name evidence="3" type="ORF">CALCODRAFT_85367</name>
</gene>
<proteinExistence type="predicted"/>
<name>A0A165INT1_9BASI</name>
<keyword evidence="2" id="KW-1133">Transmembrane helix</keyword>
<dbReference type="InParanoid" id="A0A165INT1"/>
<evidence type="ECO:0000256" key="2">
    <source>
        <dbReference type="SAM" id="Phobius"/>
    </source>
</evidence>
<feature type="transmembrane region" description="Helical" evidence="2">
    <location>
        <begin position="45"/>
        <end position="62"/>
    </location>
</feature>
<keyword evidence="2" id="KW-0812">Transmembrane</keyword>
<reference evidence="3 4" key="1">
    <citation type="journal article" date="2016" name="Mol. Biol. Evol.">
        <title>Comparative Genomics of Early-Diverging Mushroom-Forming Fungi Provides Insights into the Origins of Lignocellulose Decay Capabilities.</title>
        <authorList>
            <person name="Nagy L.G."/>
            <person name="Riley R."/>
            <person name="Tritt A."/>
            <person name="Adam C."/>
            <person name="Daum C."/>
            <person name="Floudas D."/>
            <person name="Sun H."/>
            <person name="Yadav J.S."/>
            <person name="Pangilinan J."/>
            <person name="Larsson K.H."/>
            <person name="Matsuura K."/>
            <person name="Barry K."/>
            <person name="Labutti K."/>
            <person name="Kuo R."/>
            <person name="Ohm R.A."/>
            <person name="Bhattacharya S.S."/>
            <person name="Shirouzu T."/>
            <person name="Yoshinaga Y."/>
            <person name="Martin F.M."/>
            <person name="Grigoriev I.V."/>
            <person name="Hibbett D.S."/>
        </authorList>
    </citation>
    <scope>NUCLEOTIDE SEQUENCE [LARGE SCALE GENOMIC DNA]</scope>
    <source>
        <strain evidence="3 4">HHB12733</strain>
    </source>
</reference>
<accession>A0A165INT1</accession>
<evidence type="ECO:0000313" key="3">
    <source>
        <dbReference type="EMBL" id="KZT60808.1"/>
    </source>
</evidence>
<keyword evidence="2" id="KW-0472">Membrane</keyword>
<sequence>MRGVNTEGFTSATFNHPSSGCRLGTSRMTLDNARSYFTFLSDARLMFWLPAAALLGPIIVPFPPSLHIVS</sequence>
<feature type="region of interest" description="Disordered" evidence="1">
    <location>
        <begin position="1"/>
        <end position="20"/>
    </location>
</feature>
<evidence type="ECO:0000313" key="4">
    <source>
        <dbReference type="Proteomes" id="UP000076842"/>
    </source>
</evidence>
<evidence type="ECO:0000256" key="1">
    <source>
        <dbReference type="SAM" id="MobiDB-lite"/>
    </source>
</evidence>
<protein>
    <submittedName>
        <fullName evidence="3">Uncharacterized protein</fullName>
    </submittedName>
</protein>
<keyword evidence="4" id="KW-1185">Reference proteome</keyword>
<dbReference type="AlphaFoldDB" id="A0A165INT1"/>
<dbReference type="Proteomes" id="UP000076842">
    <property type="component" value="Unassembled WGS sequence"/>
</dbReference>
<dbReference type="EMBL" id="KV423928">
    <property type="protein sequence ID" value="KZT60808.1"/>
    <property type="molecule type" value="Genomic_DNA"/>
</dbReference>
<organism evidence="3 4">
    <name type="scientific">Calocera cornea HHB12733</name>
    <dbReference type="NCBI Taxonomy" id="1353952"/>
    <lineage>
        <taxon>Eukaryota</taxon>
        <taxon>Fungi</taxon>
        <taxon>Dikarya</taxon>
        <taxon>Basidiomycota</taxon>
        <taxon>Agaricomycotina</taxon>
        <taxon>Dacrymycetes</taxon>
        <taxon>Dacrymycetales</taxon>
        <taxon>Dacrymycetaceae</taxon>
        <taxon>Calocera</taxon>
    </lineage>
</organism>